<dbReference type="EMBL" id="APPK01000048">
    <property type="protein sequence ID" value="ENV20512.1"/>
    <property type="molecule type" value="Genomic_DNA"/>
</dbReference>
<accession>N8X7Z0</accession>
<reference evidence="1 2" key="1">
    <citation type="submission" date="2013-02" db="EMBL/GenBank/DDBJ databases">
        <title>The Genome Sequence of Acinetobacter bereziniae NIPH 3.</title>
        <authorList>
            <consortium name="The Broad Institute Genome Sequencing Platform"/>
            <consortium name="The Broad Institute Genome Sequencing Center for Infectious Disease"/>
            <person name="Cerqueira G."/>
            <person name="Feldgarden M."/>
            <person name="Courvalin P."/>
            <person name="Perichon B."/>
            <person name="Grillot-Courvalin C."/>
            <person name="Clermont D."/>
            <person name="Rocha E."/>
            <person name="Yoon E.-J."/>
            <person name="Nemec A."/>
            <person name="Walker B."/>
            <person name="Young S.K."/>
            <person name="Zeng Q."/>
            <person name="Gargeya S."/>
            <person name="Fitzgerald M."/>
            <person name="Haas B."/>
            <person name="Abouelleil A."/>
            <person name="Alvarado L."/>
            <person name="Arachchi H.M."/>
            <person name="Berlin A.M."/>
            <person name="Chapman S.B."/>
            <person name="Dewar J."/>
            <person name="Goldberg J."/>
            <person name="Griggs A."/>
            <person name="Gujja S."/>
            <person name="Hansen M."/>
            <person name="Howarth C."/>
            <person name="Imamovic A."/>
            <person name="Larimer J."/>
            <person name="McCowan C."/>
            <person name="Murphy C."/>
            <person name="Neiman D."/>
            <person name="Pearson M."/>
            <person name="Priest M."/>
            <person name="Roberts A."/>
            <person name="Saif S."/>
            <person name="Shea T."/>
            <person name="Sisk P."/>
            <person name="Sykes S."/>
            <person name="Wortman J."/>
            <person name="Nusbaum C."/>
            <person name="Birren B."/>
        </authorList>
    </citation>
    <scope>NUCLEOTIDE SEQUENCE [LARGE SCALE GENOMIC DNA]</scope>
    <source>
        <strain evidence="1 2">NIPH 3</strain>
    </source>
</reference>
<dbReference type="AlphaFoldDB" id="N8X7Z0"/>
<dbReference type="HOGENOM" id="CLU_3283278_0_0_6"/>
<evidence type="ECO:0000313" key="1">
    <source>
        <dbReference type="EMBL" id="ENV20512.1"/>
    </source>
</evidence>
<name>N8X7Z0_ACIBZ</name>
<protein>
    <submittedName>
        <fullName evidence="1">Uncharacterized protein</fullName>
    </submittedName>
</protein>
<gene>
    <name evidence="1" type="ORF">F963_03562</name>
</gene>
<organism evidence="1 2">
    <name type="scientific">Acinetobacter bereziniae NIPH 3</name>
    <dbReference type="NCBI Taxonomy" id="1217651"/>
    <lineage>
        <taxon>Bacteria</taxon>
        <taxon>Pseudomonadati</taxon>
        <taxon>Pseudomonadota</taxon>
        <taxon>Gammaproteobacteria</taxon>
        <taxon>Moraxellales</taxon>
        <taxon>Moraxellaceae</taxon>
        <taxon>Acinetobacter</taxon>
    </lineage>
</organism>
<dbReference type="RefSeq" id="WP_004824512.1">
    <property type="nucleotide sequence ID" value="NZ_KB849459.1"/>
</dbReference>
<comment type="caution">
    <text evidence="1">The sequence shown here is derived from an EMBL/GenBank/DDBJ whole genome shotgun (WGS) entry which is preliminary data.</text>
</comment>
<sequence>MMTTLEKYQSLEDIIRFAESTPVDTLPQQTLYEIVVLNIN</sequence>
<evidence type="ECO:0000313" key="2">
    <source>
        <dbReference type="Proteomes" id="UP000013270"/>
    </source>
</evidence>
<dbReference type="PATRIC" id="fig|1217651.3.peg.3513"/>
<proteinExistence type="predicted"/>
<dbReference type="Proteomes" id="UP000013270">
    <property type="component" value="Unassembled WGS sequence"/>
</dbReference>